<evidence type="ECO:0000256" key="4">
    <source>
        <dbReference type="PROSITE-ProRule" id="PRU10137"/>
    </source>
</evidence>
<dbReference type="SMART" id="SM00857">
    <property type="entry name" value="Resolvase"/>
    <property type="match status" value="1"/>
</dbReference>
<organism evidence="6 7">
    <name type="scientific">Jiella pelagia</name>
    <dbReference type="NCBI Taxonomy" id="2986949"/>
    <lineage>
        <taxon>Bacteria</taxon>
        <taxon>Pseudomonadati</taxon>
        <taxon>Pseudomonadota</taxon>
        <taxon>Alphaproteobacteria</taxon>
        <taxon>Hyphomicrobiales</taxon>
        <taxon>Aurantimonadaceae</taxon>
        <taxon>Jiella</taxon>
    </lineage>
</organism>
<proteinExistence type="predicted"/>
<accession>A0ABY7C634</accession>
<evidence type="ECO:0000259" key="5">
    <source>
        <dbReference type="PROSITE" id="PS51736"/>
    </source>
</evidence>
<dbReference type="InterPro" id="IPR050639">
    <property type="entry name" value="SSR_resolvase"/>
</dbReference>
<feature type="active site" description="O-(5'-phospho-DNA)-serine intermediate" evidence="4">
    <location>
        <position position="13"/>
    </location>
</feature>
<name>A0ABY7C634_9HYPH</name>
<keyword evidence="1" id="KW-0229">DNA integration</keyword>
<dbReference type="Pfam" id="PF00239">
    <property type="entry name" value="Resolvase"/>
    <property type="match status" value="1"/>
</dbReference>
<evidence type="ECO:0000313" key="6">
    <source>
        <dbReference type="EMBL" id="WAP69305.1"/>
    </source>
</evidence>
<dbReference type="RefSeq" id="WP_268881745.1">
    <property type="nucleotide sequence ID" value="NZ_CP114029.1"/>
</dbReference>
<dbReference type="CDD" id="cd00338">
    <property type="entry name" value="Ser_Recombinase"/>
    <property type="match status" value="1"/>
</dbReference>
<dbReference type="PROSITE" id="PS51736">
    <property type="entry name" value="RECOMBINASES_3"/>
    <property type="match status" value="1"/>
</dbReference>
<dbReference type="PANTHER" id="PTHR30461:SF2">
    <property type="entry name" value="SERINE RECOMBINASE PINE-RELATED"/>
    <property type="match status" value="1"/>
</dbReference>
<dbReference type="InterPro" id="IPR036162">
    <property type="entry name" value="Resolvase-like_N_sf"/>
</dbReference>
<evidence type="ECO:0000313" key="7">
    <source>
        <dbReference type="Proteomes" id="UP001164020"/>
    </source>
</evidence>
<dbReference type="Gene3D" id="3.40.50.1390">
    <property type="entry name" value="Resolvase, N-terminal catalytic domain"/>
    <property type="match status" value="1"/>
</dbReference>
<gene>
    <name evidence="6" type="ORF">OH818_03120</name>
</gene>
<feature type="domain" description="Resolvase/invertase-type recombinase catalytic" evidence="5">
    <location>
        <begin position="5"/>
        <end position="141"/>
    </location>
</feature>
<dbReference type="Proteomes" id="UP001164020">
    <property type="component" value="Chromosome"/>
</dbReference>
<dbReference type="SUPFAM" id="SSF53041">
    <property type="entry name" value="Resolvase-like"/>
    <property type="match status" value="1"/>
</dbReference>
<evidence type="ECO:0000256" key="2">
    <source>
        <dbReference type="ARBA" id="ARBA00023125"/>
    </source>
</evidence>
<dbReference type="InterPro" id="IPR006119">
    <property type="entry name" value="Resolv_N"/>
</dbReference>
<keyword evidence="3" id="KW-0233">DNA recombination</keyword>
<reference evidence="6" key="1">
    <citation type="submission" date="2022-12" db="EMBL/GenBank/DDBJ databases">
        <title>Jiella pelagia sp. nov., isolated from phosphonate enriched culture of Northwest Pacific surface seawater.</title>
        <authorList>
            <person name="Shin D.Y."/>
            <person name="Hwang C.Y."/>
        </authorList>
    </citation>
    <scope>NUCLEOTIDE SEQUENCE</scope>
    <source>
        <strain evidence="6">HL-NP1</strain>
    </source>
</reference>
<keyword evidence="2" id="KW-0238">DNA-binding</keyword>
<evidence type="ECO:0000256" key="3">
    <source>
        <dbReference type="ARBA" id="ARBA00023172"/>
    </source>
</evidence>
<evidence type="ECO:0000256" key="1">
    <source>
        <dbReference type="ARBA" id="ARBA00022908"/>
    </source>
</evidence>
<dbReference type="EMBL" id="CP114029">
    <property type="protein sequence ID" value="WAP69305.1"/>
    <property type="molecule type" value="Genomic_DNA"/>
</dbReference>
<keyword evidence="7" id="KW-1185">Reference proteome</keyword>
<dbReference type="InterPro" id="IPR006118">
    <property type="entry name" value="Recombinase_CS"/>
</dbReference>
<dbReference type="PROSITE" id="PS00397">
    <property type="entry name" value="RECOMBINASES_1"/>
    <property type="match status" value="1"/>
</dbReference>
<protein>
    <submittedName>
        <fullName evidence="6">Recombinase family protein</fullName>
    </submittedName>
</protein>
<dbReference type="PANTHER" id="PTHR30461">
    <property type="entry name" value="DNA-INVERTASE FROM LAMBDOID PROPHAGE"/>
    <property type="match status" value="1"/>
</dbReference>
<sequence>MANGKFVSYLRVSTERQGRSGLGLEAQRKAVADYLNGGRWSLVQEFVETESGGKDDRPQLAAAMALCRLHNATLVIAKLDRLSRDAAFLISLQKGSVKFVAADMPEANEMVVGIMAVVAQAERKMISQRTKAALQAAKERGQKLGGFRGSKITAEARAIGLEARRSRAKDRAADLMPVIEDLRKEGITSLNGLAKALTARGIPTAKGGAEWSAMQVSRVLEAVQN</sequence>